<keyword evidence="3" id="KW-1185">Reference proteome</keyword>
<organism evidence="2 3">
    <name type="scientific">Puniceibacterium sediminis</name>
    <dbReference type="NCBI Taxonomy" id="1608407"/>
    <lineage>
        <taxon>Bacteria</taxon>
        <taxon>Pseudomonadati</taxon>
        <taxon>Pseudomonadota</taxon>
        <taxon>Alphaproteobacteria</taxon>
        <taxon>Rhodobacterales</taxon>
        <taxon>Paracoccaceae</taxon>
        <taxon>Puniceibacterium</taxon>
    </lineage>
</organism>
<dbReference type="Pfam" id="PF01841">
    <property type="entry name" value="Transglut_core"/>
    <property type="match status" value="1"/>
</dbReference>
<name>A0A238Z7A2_9RHOB</name>
<dbReference type="Proteomes" id="UP000198417">
    <property type="component" value="Unassembled WGS sequence"/>
</dbReference>
<dbReference type="PANTHER" id="PTHR33490">
    <property type="entry name" value="BLR5614 PROTEIN-RELATED"/>
    <property type="match status" value="1"/>
</dbReference>
<dbReference type="AlphaFoldDB" id="A0A238Z7A2"/>
<dbReference type="SMART" id="SM00460">
    <property type="entry name" value="TGc"/>
    <property type="match status" value="1"/>
</dbReference>
<feature type="domain" description="Transglutaminase-like" evidence="1">
    <location>
        <begin position="161"/>
        <end position="225"/>
    </location>
</feature>
<accession>A0A238Z7A2</accession>
<dbReference type="SUPFAM" id="SSF54001">
    <property type="entry name" value="Cysteine proteinases"/>
    <property type="match status" value="1"/>
</dbReference>
<dbReference type="PANTHER" id="PTHR33490:SF6">
    <property type="entry name" value="SLL1049 PROTEIN"/>
    <property type="match status" value="1"/>
</dbReference>
<evidence type="ECO:0000313" key="3">
    <source>
        <dbReference type="Proteomes" id="UP000198417"/>
    </source>
</evidence>
<dbReference type="Gene3D" id="3.10.620.30">
    <property type="match status" value="1"/>
</dbReference>
<dbReference type="InterPro" id="IPR013589">
    <property type="entry name" value="Bac_transglu_N"/>
</dbReference>
<dbReference type="InterPro" id="IPR038765">
    <property type="entry name" value="Papain-like_cys_pep_sf"/>
</dbReference>
<dbReference type="GO" id="GO:0006508">
    <property type="term" value="P:proteolysis"/>
    <property type="evidence" value="ECO:0007669"/>
    <property type="project" value="UniProtKB-KW"/>
</dbReference>
<evidence type="ECO:0000259" key="1">
    <source>
        <dbReference type="SMART" id="SM00460"/>
    </source>
</evidence>
<dbReference type="EMBL" id="FZNN01000024">
    <property type="protein sequence ID" value="SNR78704.1"/>
    <property type="molecule type" value="Genomic_DNA"/>
</dbReference>
<gene>
    <name evidence="2" type="ORF">SAMN06265370_12450</name>
</gene>
<protein>
    <submittedName>
        <fullName evidence="2">Transglutaminase-like enzyme, putative cysteine protease</fullName>
    </submittedName>
</protein>
<reference evidence="2 3" key="1">
    <citation type="submission" date="2017-06" db="EMBL/GenBank/DDBJ databases">
        <authorList>
            <person name="Kim H.J."/>
            <person name="Triplett B.A."/>
        </authorList>
    </citation>
    <scope>NUCLEOTIDE SEQUENCE [LARGE SCALE GENOMIC DNA]</scope>
    <source>
        <strain evidence="2 3">DSM 29052</strain>
    </source>
</reference>
<dbReference type="InterPro" id="IPR002931">
    <property type="entry name" value="Transglutaminase-like"/>
</dbReference>
<keyword evidence="2" id="KW-0645">Protease</keyword>
<evidence type="ECO:0000313" key="2">
    <source>
        <dbReference type="EMBL" id="SNR78704.1"/>
    </source>
</evidence>
<keyword evidence="2" id="KW-0378">Hydrolase</keyword>
<dbReference type="OrthoDB" id="9804023at2"/>
<dbReference type="RefSeq" id="WP_089273350.1">
    <property type="nucleotide sequence ID" value="NZ_FZNN01000024.1"/>
</dbReference>
<sequence>MRLSVKHVTRYSFDTPARWLVQTHKLIPSTCASQKVLSWKVNTGDAIRGAAFRDSAGDMVETISVRGPVDELVIEVTGEVETLDLFGVLRDHRESVPPTTYLRSTRMIRPDVALRDLSVTALDGMADDSALNRAHALARAVNEAIEYVPGETGEVTTAAEALAGGRGVCQDHAHALIAVAHAAEIPARYVAGYLHSGGDAMGEASHAWAELFVPGLGWVGFDASNRCCPDERYIRLCSGYDALDAAPIRGIMNAGVEEHLDVSVAVMSQHQQ</sequence>
<dbReference type="GO" id="GO:0008233">
    <property type="term" value="F:peptidase activity"/>
    <property type="evidence" value="ECO:0007669"/>
    <property type="project" value="UniProtKB-KW"/>
</dbReference>
<proteinExistence type="predicted"/>
<dbReference type="Pfam" id="PF08379">
    <property type="entry name" value="Bact_transglu_N"/>
    <property type="match status" value="1"/>
</dbReference>